<reference evidence="6 7" key="1">
    <citation type="submission" date="2018-10" db="EMBL/GenBank/DDBJ databases">
        <title>Draft Genome Sequence of Bacteroides sp. KCTC 15687.</title>
        <authorList>
            <person name="Yu S.Y."/>
            <person name="Kim J.S."/>
            <person name="Oh B.S."/>
            <person name="Park S.H."/>
            <person name="Kang S.W."/>
            <person name="Park J.E."/>
            <person name="Choi S.H."/>
            <person name="Han K.I."/>
            <person name="Lee K.C."/>
            <person name="Eom M.K."/>
            <person name="Suh M.K."/>
            <person name="Lee D.H."/>
            <person name="Yoon H."/>
            <person name="Kim B."/>
            <person name="Yang S.J."/>
            <person name="Lee J.S."/>
            <person name="Lee J.H."/>
        </authorList>
    </citation>
    <scope>NUCLEOTIDE SEQUENCE [LARGE SCALE GENOMIC DNA]</scope>
    <source>
        <strain evidence="6 7">KCTC 15687</strain>
    </source>
</reference>
<feature type="domain" description="ABC transporter" evidence="5">
    <location>
        <begin position="6"/>
        <end position="237"/>
    </location>
</feature>
<comment type="similarity">
    <text evidence="1">Belongs to the ABC transporter superfamily.</text>
</comment>
<keyword evidence="3" id="KW-0547">Nucleotide-binding</keyword>
<dbReference type="CDD" id="cd03230">
    <property type="entry name" value="ABC_DR_subfamily_A"/>
    <property type="match status" value="1"/>
</dbReference>
<sequence length="247" mass="27389">MGEQMIVLTDLTKQYGDFTAVDHIRLTIQKGEIFGLLGPNGAGKSTTILMMLGLTEPTSGTVEICGINSTTHPIEVKRKIGYLPEDVGFYDDMTGPENLLYTARLNGIPDSEARTRAEELMKRVGLAEQMKKKTGKYSRGMRQRLGLADVLIKKPEIIILDEPTSGIDPAGVQEFIELIRFLSKKEGLTVLFSSHHLDQVQKVCDRVGLFSSGKLLALIDLAELKNKKQELTDIYNQYFEEGGSGHE</sequence>
<gene>
    <name evidence="6" type="ORF">KGMB02408_33050</name>
</gene>
<dbReference type="Gene3D" id="3.40.50.300">
    <property type="entry name" value="P-loop containing nucleotide triphosphate hydrolases"/>
    <property type="match status" value="1"/>
</dbReference>
<dbReference type="AlphaFoldDB" id="A0A401LXU4"/>
<evidence type="ECO:0000313" key="7">
    <source>
        <dbReference type="Proteomes" id="UP000288079"/>
    </source>
</evidence>
<evidence type="ECO:0000256" key="2">
    <source>
        <dbReference type="ARBA" id="ARBA00022448"/>
    </source>
</evidence>
<dbReference type="SMART" id="SM00382">
    <property type="entry name" value="AAA"/>
    <property type="match status" value="1"/>
</dbReference>
<dbReference type="InterPro" id="IPR003439">
    <property type="entry name" value="ABC_transporter-like_ATP-bd"/>
</dbReference>
<dbReference type="PANTHER" id="PTHR43335:SF4">
    <property type="entry name" value="ABC TRANSPORTER, ATP-BINDING PROTEIN"/>
    <property type="match status" value="1"/>
</dbReference>
<dbReference type="Pfam" id="PF00005">
    <property type="entry name" value="ABC_tran"/>
    <property type="match status" value="1"/>
</dbReference>
<keyword evidence="7" id="KW-1185">Reference proteome</keyword>
<organism evidence="6 7">
    <name type="scientific">Bacteroides faecalis</name>
    <dbReference type="NCBI Taxonomy" id="2447885"/>
    <lineage>
        <taxon>Bacteria</taxon>
        <taxon>Pseudomonadati</taxon>
        <taxon>Bacteroidota</taxon>
        <taxon>Bacteroidia</taxon>
        <taxon>Bacteroidales</taxon>
        <taxon>Bacteroidaceae</taxon>
        <taxon>Bacteroides</taxon>
    </lineage>
</organism>
<dbReference type="SUPFAM" id="SSF52540">
    <property type="entry name" value="P-loop containing nucleoside triphosphate hydrolases"/>
    <property type="match status" value="1"/>
</dbReference>
<keyword evidence="2" id="KW-0813">Transport</keyword>
<evidence type="ECO:0000256" key="3">
    <source>
        <dbReference type="ARBA" id="ARBA00022741"/>
    </source>
</evidence>
<dbReference type="EMBL" id="BHWB01000011">
    <property type="protein sequence ID" value="GCB36360.1"/>
    <property type="molecule type" value="Genomic_DNA"/>
</dbReference>
<evidence type="ECO:0000313" key="6">
    <source>
        <dbReference type="EMBL" id="GCB36360.1"/>
    </source>
</evidence>
<dbReference type="PROSITE" id="PS50893">
    <property type="entry name" value="ABC_TRANSPORTER_2"/>
    <property type="match status" value="1"/>
</dbReference>
<dbReference type="GO" id="GO:0005524">
    <property type="term" value="F:ATP binding"/>
    <property type="evidence" value="ECO:0007669"/>
    <property type="project" value="UniProtKB-KW"/>
</dbReference>
<dbReference type="OrthoDB" id="9801987at2"/>
<dbReference type="GO" id="GO:0016887">
    <property type="term" value="F:ATP hydrolysis activity"/>
    <property type="evidence" value="ECO:0007669"/>
    <property type="project" value="InterPro"/>
</dbReference>
<accession>A0A401LXU4</accession>
<evidence type="ECO:0000256" key="1">
    <source>
        <dbReference type="ARBA" id="ARBA00005417"/>
    </source>
</evidence>
<keyword evidence="4 6" id="KW-0067">ATP-binding</keyword>
<evidence type="ECO:0000259" key="5">
    <source>
        <dbReference type="PROSITE" id="PS50893"/>
    </source>
</evidence>
<dbReference type="Proteomes" id="UP000288079">
    <property type="component" value="Unassembled WGS sequence"/>
</dbReference>
<dbReference type="PANTHER" id="PTHR43335">
    <property type="entry name" value="ABC TRANSPORTER, ATP-BINDING PROTEIN"/>
    <property type="match status" value="1"/>
</dbReference>
<dbReference type="RefSeq" id="WP_125042046.1">
    <property type="nucleotide sequence ID" value="NZ_BHWB01000011.1"/>
</dbReference>
<dbReference type="InterPro" id="IPR003593">
    <property type="entry name" value="AAA+_ATPase"/>
</dbReference>
<protein>
    <submittedName>
        <fullName evidence="6">ABC transporter ATP-binding protein</fullName>
    </submittedName>
</protein>
<name>A0A401LXU4_9BACE</name>
<comment type="caution">
    <text evidence="6">The sequence shown here is derived from an EMBL/GenBank/DDBJ whole genome shotgun (WGS) entry which is preliminary data.</text>
</comment>
<proteinExistence type="inferred from homology"/>
<dbReference type="InterPro" id="IPR027417">
    <property type="entry name" value="P-loop_NTPase"/>
</dbReference>
<evidence type="ECO:0000256" key="4">
    <source>
        <dbReference type="ARBA" id="ARBA00022840"/>
    </source>
</evidence>